<evidence type="ECO:0000313" key="2">
    <source>
        <dbReference type="EMBL" id="GBP91862.1"/>
    </source>
</evidence>
<accession>A0A4C1ZWL1</accession>
<dbReference type="EMBL" id="BGZK01002217">
    <property type="protein sequence ID" value="GBP91862.1"/>
    <property type="molecule type" value="Genomic_DNA"/>
</dbReference>
<dbReference type="Proteomes" id="UP000299102">
    <property type="component" value="Unassembled WGS sequence"/>
</dbReference>
<reference evidence="2 3" key="1">
    <citation type="journal article" date="2019" name="Commun. Biol.">
        <title>The bagworm genome reveals a unique fibroin gene that provides high tensile strength.</title>
        <authorList>
            <person name="Kono N."/>
            <person name="Nakamura H."/>
            <person name="Ohtoshi R."/>
            <person name="Tomita M."/>
            <person name="Numata K."/>
            <person name="Arakawa K."/>
        </authorList>
    </citation>
    <scope>NUCLEOTIDE SEQUENCE [LARGE SCALE GENOMIC DNA]</scope>
</reference>
<evidence type="ECO:0000256" key="1">
    <source>
        <dbReference type="SAM" id="Phobius"/>
    </source>
</evidence>
<organism evidence="2 3">
    <name type="scientific">Eumeta variegata</name>
    <name type="common">Bagworm moth</name>
    <name type="synonym">Eumeta japonica</name>
    <dbReference type="NCBI Taxonomy" id="151549"/>
    <lineage>
        <taxon>Eukaryota</taxon>
        <taxon>Metazoa</taxon>
        <taxon>Ecdysozoa</taxon>
        <taxon>Arthropoda</taxon>
        <taxon>Hexapoda</taxon>
        <taxon>Insecta</taxon>
        <taxon>Pterygota</taxon>
        <taxon>Neoptera</taxon>
        <taxon>Endopterygota</taxon>
        <taxon>Lepidoptera</taxon>
        <taxon>Glossata</taxon>
        <taxon>Ditrysia</taxon>
        <taxon>Tineoidea</taxon>
        <taxon>Psychidae</taxon>
        <taxon>Oiketicinae</taxon>
        <taxon>Eumeta</taxon>
    </lineage>
</organism>
<name>A0A4C1ZWL1_EUMVA</name>
<dbReference type="AlphaFoldDB" id="A0A4C1ZWL1"/>
<keyword evidence="1" id="KW-1133">Transmembrane helix</keyword>
<evidence type="ECO:0000313" key="3">
    <source>
        <dbReference type="Proteomes" id="UP000299102"/>
    </source>
</evidence>
<keyword evidence="1" id="KW-0812">Transmembrane</keyword>
<keyword evidence="3" id="KW-1185">Reference proteome</keyword>
<feature type="transmembrane region" description="Helical" evidence="1">
    <location>
        <begin position="20"/>
        <end position="42"/>
    </location>
</feature>
<gene>
    <name evidence="2" type="ORF">EVAR_81000_1</name>
</gene>
<comment type="caution">
    <text evidence="2">The sequence shown here is derived from an EMBL/GenBank/DDBJ whole genome shotgun (WGS) entry which is preliminary data.</text>
</comment>
<protein>
    <submittedName>
        <fullName evidence="2">Uncharacterized protein</fullName>
    </submittedName>
</protein>
<keyword evidence="1" id="KW-0472">Membrane</keyword>
<proteinExistence type="predicted"/>
<sequence length="84" mass="9015">MTVQPQQAALGADSARLNYHVARSVLPSVVLFIAPLLLQLIARSDLPVHGRIGGQLLRRYSRAPPSGGLRTLRARCPPESTSCA</sequence>